<accession>D6WH62</accession>
<keyword evidence="3" id="KW-1185">Reference proteome</keyword>
<evidence type="ECO:0000313" key="3">
    <source>
        <dbReference type="Proteomes" id="UP000007266"/>
    </source>
</evidence>
<reference evidence="2 3" key="1">
    <citation type="journal article" date="2008" name="Nature">
        <title>The genome of the model beetle and pest Tribolium castaneum.</title>
        <authorList>
            <consortium name="Tribolium Genome Sequencing Consortium"/>
            <person name="Richards S."/>
            <person name="Gibbs R.A."/>
            <person name="Weinstock G.M."/>
            <person name="Brown S.J."/>
            <person name="Denell R."/>
            <person name="Beeman R.W."/>
            <person name="Gibbs R."/>
            <person name="Beeman R.W."/>
            <person name="Brown S.J."/>
            <person name="Bucher G."/>
            <person name="Friedrich M."/>
            <person name="Grimmelikhuijzen C.J."/>
            <person name="Klingler M."/>
            <person name="Lorenzen M."/>
            <person name="Richards S."/>
            <person name="Roth S."/>
            <person name="Schroder R."/>
            <person name="Tautz D."/>
            <person name="Zdobnov E.M."/>
            <person name="Muzny D."/>
            <person name="Gibbs R.A."/>
            <person name="Weinstock G.M."/>
            <person name="Attaway T."/>
            <person name="Bell S."/>
            <person name="Buhay C.J."/>
            <person name="Chandrabose M.N."/>
            <person name="Chavez D."/>
            <person name="Clerk-Blankenburg K.P."/>
            <person name="Cree A."/>
            <person name="Dao M."/>
            <person name="Davis C."/>
            <person name="Chacko J."/>
            <person name="Dinh H."/>
            <person name="Dugan-Rocha S."/>
            <person name="Fowler G."/>
            <person name="Garner T.T."/>
            <person name="Garnes J."/>
            <person name="Gnirke A."/>
            <person name="Hawes A."/>
            <person name="Hernandez J."/>
            <person name="Hines S."/>
            <person name="Holder M."/>
            <person name="Hume J."/>
            <person name="Jhangiani S.N."/>
            <person name="Joshi V."/>
            <person name="Khan Z.M."/>
            <person name="Jackson L."/>
            <person name="Kovar C."/>
            <person name="Kowis A."/>
            <person name="Lee S."/>
            <person name="Lewis L.R."/>
            <person name="Margolis J."/>
            <person name="Morgan M."/>
            <person name="Nazareth L.V."/>
            <person name="Nguyen N."/>
            <person name="Okwuonu G."/>
            <person name="Parker D."/>
            <person name="Richards S."/>
            <person name="Ruiz S.J."/>
            <person name="Santibanez J."/>
            <person name="Savard J."/>
            <person name="Scherer S.E."/>
            <person name="Schneider B."/>
            <person name="Sodergren E."/>
            <person name="Tautz D."/>
            <person name="Vattahil S."/>
            <person name="Villasana D."/>
            <person name="White C.S."/>
            <person name="Wright R."/>
            <person name="Park Y."/>
            <person name="Beeman R.W."/>
            <person name="Lord J."/>
            <person name="Oppert B."/>
            <person name="Lorenzen M."/>
            <person name="Brown S."/>
            <person name="Wang L."/>
            <person name="Savard J."/>
            <person name="Tautz D."/>
            <person name="Richards S."/>
            <person name="Weinstock G."/>
            <person name="Gibbs R.A."/>
            <person name="Liu Y."/>
            <person name="Worley K."/>
            <person name="Weinstock G."/>
            <person name="Elsik C.G."/>
            <person name="Reese J.T."/>
            <person name="Elhaik E."/>
            <person name="Landan G."/>
            <person name="Graur D."/>
            <person name="Arensburger P."/>
            <person name="Atkinson P."/>
            <person name="Beeman R.W."/>
            <person name="Beidler J."/>
            <person name="Brown S.J."/>
            <person name="Demuth J.P."/>
            <person name="Drury D.W."/>
            <person name="Du Y.Z."/>
            <person name="Fujiwara H."/>
            <person name="Lorenzen M."/>
            <person name="Maselli V."/>
            <person name="Osanai M."/>
            <person name="Park Y."/>
            <person name="Robertson H.M."/>
            <person name="Tu Z."/>
            <person name="Wang J.J."/>
            <person name="Wang S."/>
            <person name="Richards S."/>
            <person name="Song H."/>
            <person name="Zhang L."/>
            <person name="Sodergren E."/>
            <person name="Werner D."/>
            <person name="Stanke M."/>
            <person name="Morgenstern B."/>
            <person name="Solovyev V."/>
            <person name="Kosarev P."/>
            <person name="Brown G."/>
            <person name="Chen H.C."/>
            <person name="Ermolaeva O."/>
            <person name="Hlavina W."/>
            <person name="Kapustin Y."/>
            <person name="Kiryutin B."/>
            <person name="Kitts P."/>
            <person name="Maglott D."/>
            <person name="Pruitt K."/>
            <person name="Sapojnikov V."/>
            <person name="Souvorov A."/>
            <person name="Mackey A.J."/>
            <person name="Waterhouse R.M."/>
            <person name="Wyder S."/>
            <person name="Zdobnov E.M."/>
            <person name="Zdobnov E.M."/>
            <person name="Wyder S."/>
            <person name="Kriventseva E.V."/>
            <person name="Kadowaki T."/>
            <person name="Bork P."/>
            <person name="Aranda M."/>
            <person name="Bao R."/>
            <person name="Beermann A."/>
            <person name="Berns N."/>
            <person name="Bolognesi R."/>
            <person name="Bonneton F."/>
            <person name="Bopp D."/>
            <person name="Brown S.J."/>
            <person name="Bucher G."/>
            <person name="Butts T."/>
            <person name="Chaumot A."/>
            <person name="Denell R.E."/>
            <person name="Ferrier D.E."/>
            <person name="Friedrich M."/>
            <person name="Gordon C.M."/>
            <person name="Jindra M."/>
            <person name="Klingler M."/>
            <person name="Lan Q."/>
            <person name="Lattorff H.M."/>
            <person name="Laudet V."/>
            <person name="von Levetsow C."/>
            <person name="Liu Z."/>
            <person name="Lutz R."/>
            <person name="Lynch J.A."/>
            <person name="da Fonseca R.N."/>
            <person name="Posnien N."/>
            <person name="Reuter R."/>
            <person name="Roth S."/>
            <person name="Savard J."/>
            <person name="Schinko J.B."/>
            <person name="Schmitt C."/>
            <person name="Schoppmeier M."/>
            <person name="Schroder R."/>
            <person name="Shippy T.D."/>
            <person name="Simonnet F."/>
            <person name="Marques-Souza H."/>
            <person name="Tautz D."/>
            <person name="Tomoyasu Y."/>
            <person name="Trauner J."/>
            <person name="Van der Zee M."/>
            <person name="Vervoort M."/>
            <person name="Wittkopp N."/>
            <person name="Wimmer E.A."/>
            <person name="Yang X."/>
            <person name="Jones A.K."/>
            <person name="Sattelle D.B."/>
            <person name="Ebert P.R."/>
            <person name="Nelson D."/>
            <person name="Scott J.G."/>
            <person name="Beeman R.W."/>
            <person name="Muthukrishnan S."/>
            <person name="Kramer K.J."/>
            <person name="Arakane Y."/>
            <person name="Beeman R.W."/>
            <person name="Zhu Q."/>
            <person name="Hogenkamp D."/>
            <person name="Dixit R."/>
            <person name="Oppert B."/>
            <person name="Jiang H."/>
            <person name="Zou Z."/>
            <person name="Marshall J."/>
            <person name="Elpidina E."/>
            <person name="Vinokurov K."/>
            <person name="Oppert C."/>
            <person name="Zou Z."/>
            <person name="Evans J."/>
            <person name="Lu Z."/>
            <person name="Zhao P."/>
            <person name="Sumathipala N."/>
            <person name="Altincicek B."/>
            <person name="Vilcinskas A."/>
            <person name="Williams M."/>
            <person name="Hultmark D."/>
            <person name="Hetru C."/>
            <person name="Jiang H."/>
            <person name="Grimmelikhuijzen C.J."/>
            <person name="Hauser F."/>
            <person name="Cazzamali G."/>
            <person name="Williamson M."/>
            <person name="Park Y."/>
            <person name="Li B."/>
            <person name="Tanaka Y."/>
            <person name="Predel R."/>
            <person name="Neupert S."/>
            <person name="Schachtner J."/>
            <person name="Verleyen P."/>
            <person name="Raible F."/>
            <person name="Bork P."/>
            <person name="Friedrich M."/>
            <person name="Walden K.K."/>
            <person name="Robertson H.M."/>
            <person name="Angeli S."/>
            <person name="Foret S."/>
            <person name="Bucher G."/>
            <person name="Schuetz S."/>
            <person name="Maleszka R."/>
            <person name="Wimmer E.A."/>
            <person name="Beeman R.W."/>
            <person name="Lorenzen M."/>
            <person name="Tomoyasu Y."/>
            <person name="Miller S.C."/>
            <person name="Grossmann D."/>
            <person name="Bucher G."/>
        </authorList>
    </citation>
    <scope>NUCLEOTIDE SEQUENCE [LARGE SCALE GENOMIC DNA]</scope>
    <source>
        <strain evidence="2 3">Georgia GA2</strain>
    </source>
</reference>
<keyword evidence="1" id="KW-0472">Membrane</keyword>
<organism evidence="2 3">
    <name type="scientific">Tribolium castaneum</name>
    <name type="common">Red flour beetle</name>
    <dbReference type="NCBI Taxonomy" id="7070"/>
    <lineage>
        <taxon>Eukaryota</taxon>
        <taxon>Metazoa</taxon>
        <taxon>Ecdysozoa</taxon>
        <taxon>Arthropoda</taxon>
        <taxon>Hexapoda</taxon>
        <taxon>Insecta</taxon>
        <taxon>Pterygota</taxon>
        <taxon>Neoptera</taxon>
        <taxon>Endopterygota</taxon>
        <taxon>Coleoptera</taxon>
        <taxon>Polyphaga</taxon>
        <taxon>Cucujiformia</taxon>
        <taxon>Tenebrionidae</taxon>
        <taxon>Tenebrionidae incertae sedis</taxon>
        <taxon>Tribolium</taxon>
    </lineage>
</organism>
<sequence length="114" mass="13535">MKKLRDIYGMFTLGDFETFGKYSDGQLEPYLYAYRLDGTENGKWLFFDTLKLDFFGKKNKTLRRPYTRGLRQLYLHKTGRFVSRAAYIGSCLIGFGRFFPRRKFMVTGNRMQAH</sequence>
<dbReference type="InParanoid" id="D6WH62"/>
<keyword evidence="1" id="KW-1133">Transmembrane helix</keyword>
<proteinExistence type="predicted"/>
<dbReference type="AlphaFoldDB" id="D6WH62"/>
<keyword evidence="1" id="KW-0812">Transmembrane</keyword>
<dbReference type="EMBL" id="KQ971330">
    <property type="protein sequence ID" value="EFA00975.1"/>
    <property type="molecule type" value="Genomic_DNA"/>
</dbReference>
<gene>
    <name evidence="2" type="primary">GLEAN_03887</name>
    <name evidence="2" type="ORF">TcasGA2_TC003887</name>
</gene>
<dbReference type="Proteomes" id="UP000007266">
    <property type="component" value="Linkage group 3"/>
</dbReference>
<evidence type="ECO:0000313" key="2">
    <source>
        <dbReference type="EMBL" id="EFA00975.1"/>
    </source>
</evidence>
<dbReference type="HOGENOM" id="CLU_2124227_0_0_1"/>
<reference evidence="2 3" key="2">
    <citation type="journal article" date="2010" name="Nucleic Acids Res.">
        <title>BeetleBase in 2010: revisions to provide comprehensive genomic information for Tribolium castaneum.</title>
        <authorList>
            <person name="Kim H.S."/>
            <person name="Murphy T."/>
            <person name="Xia J."/>
            <person name="Caragea D."/>
            <person name="Park Y."/>
            <person name="Beeman R.W."/>
            <person name="Lorenzen M.D."/>
            <person name="Butcher S."/>
            <person name="Manak J.R."/>
            <person name="Brown S.J."/>
        </authorList>
    </citation>
    <scope>GENOME REANNOTATION</scope>
    <source>
        <strain evidence="2 3">Georgia GA2</strain>
    </source>
</reference>
<evidence type="ECO:0000256" key="1">
    <source>
        <dbReference type="SAM" id="Phobius"/>
    </source>
</evidence>
<protein>
    <submittedName>
        <fullName evidence="2">Uncharacterized protein</fullName>
    </submittedName>
</protein>
<feature type="transmembrane region" description="Helical" evidence="1">
    <location>
        <begin position="81"/>
        <end position="99"/>
    </location>
</feature>
<name>D6WH62_TRICA</name>